<evidence type="ECO:0000256" key="2">
    <source>
        <dbReference type="ARBA" id="ARBA00023306"/>
    </source>
</evidence>
<dbReference type="Proteomes" id="UP001302126">
    <property type="component" value="Unassembled WGS sequence"/>
</dbReference>
<proteinExistence type="inferred from homology"/>
<reference evidence="5" key="2">
    <citation type="submission" date="2023-05" db="EMBL/GenBank/DDBJ databases">
        <authorList>
            <consortium name="Lawrence Berkeley National Laboratory"/>
            <person name="Steindorff A."/>
            <person name="Hensen N."/>
            <person name="Bonometti L."/>
            <person name="Westerberg I."/>
            <person name="Brannstrom I.O."/>
            <person name="Guillou S."/>
            <person name="Cros-Aarteil S."/>
            <person name="Calhoun S."/>
            <person name="Haridas S."/>
            <person name="Kuo A."/>
            <person name="Mondo S."/>
            <person name="Pangilinan J."/>
            <person name="Riley R."/>
            <person name="Labutti K."/>
            <person name="Andreopoulos B."/>
            <person name="Lipzen A."/>
            <person name="Chen C."/>
            <person name="Yanf M."/>
            <person name="Daum C."/>
            <person name="Ng V."/>
            <person name="Clum A."/>
            <person name="Ohm R."/>
            <person name="Martin F."/>
            <person name="Silar P."/>
            <person name="Natvig D."/>
            <person name="Lalanne C."/>
            <person name="Gautier V."/>
            <person name="Ament-Velasquez S.L."/>
            <person name="Kruys A."/>
            <person name="Hutchinson M.I."/>
            <person name="Powell A.J."/>
            <person name="Barry K."/>
            <person name="Miller A.N."/>
            <person name="Grigoriev I.V."/>
            <person name="Debuchy R."/>
            <person name="Gladieux P."/>
            <person name="Thoren M.H."/>
            <person name="Johannesson H."/>
        </authorList>
    </citation>
    <scope>NUCLEOTIDE SEQUENCE</scope>
    <source>
        <strain evidence="5">PSN309</strain>
    </source>
</reference>
<feature type="region of interest" description="Disordered" evidence="3">
    <location>
        <begin position="66"/>
        <end position="94"/>
    </location>
</feature>
<sequence length="501" mass="54671">MPGLISRQTRSVRTKATAANSPASSIVNFTKLSKQQVLGKDVVTDKTVTRSKRSPPTTTIEIVLSSRKRKTEDDRLDSAAAATATPTKKARRDPEARLIATATPVSSRKRKTVTFAVPENTAANTPSRALPTLSSSSSKKRAYQADETAQTETLLERLAIQSPIRKRTKTIQNDSSSPDLPRELLDLLDMHVAFLEALSMQYAHNGTTSPIDLQTLCLSITRTWGKRQVTVDDIQRCIGVVNYTTSKKKTAPLAPYFLSDYGRSRICIDFLASTTPGPLNEKKLNNEFTANLRKLWETRSSTSSTVTLFLATLPKAPIQQSAAAKAKPISQGQRTLQELKNGIVARKQQEEDAKKAKAEAVAQAIKPDGTKMSLLDRIKLKESRASSQAAQGPTTAELQRQAALHRAEDVAAVIGMLCRATAGGQARVSFTMQVLMTRLKESLRVPVSQEDGLICVRLLAKEVAPQWLRIVTVGGRENVVCMTAMEPSKAAVQERVKALLG</sequence>
<reference evidence="5" key="1">
    <citation type="journal article" date="2023" name="Mol. Phylogenet. Evol.">
        <title>Genome-scale phylogeny and comparative genomics of the fungal order Sordariales.</title>
        <authorList>
            <person name="Hensen N."/>
            <person name="Bonometti L."/>
            <person name="Westerberg I."/>
            <person name="Brannstrom I.O."/>
            <person name="Guillou S."/>
            <person name="Cros-Aarteil S."/>
            <person name="Calhoun S."/>
            <person name="Haridas S."/>
            <person name="Kuo A."/>
            <person name="Mondo S."/>
            <person name="Pangilinan J."/>
            <person name="Riley R."/>
            <person name="LaButti K."/>
            <person name="Andreopoulos B."/>
            <person name="Lipzen A."/>
            <person name="Chen C."/>
            <person name="Yan M."/>
            <person name="Daum C."/>
            <person name="Ng V."/>
            <person name="Clum A."/>
            <person name="Steindorff A."/>
            <person name="Ohm R.A."/>
            <person name="Martin F."/>
            <person name="Silar P."/>
            <person name="Natvig D.O."/>
            <person name="Lalanne C."/>
            <person name="Gautier V."/>
            <person name="Ament-Velasquez S.L."/>
            <person name="Kruys A."/>
            <person name="Hutchinson M.I."/>
            <person name="Powell A.J."/>
            <person name="Barry K."/>
            <person name="Miller A.N."/>
            <person name="Grigoriev I.V."/>
            <person name="Debuchy R."/>
            <person name="Gladieux P."/>
            <person name="Hiltunen Thoren M."/>
            <person name="Johannesson H."/>
        </authorList>
    </citation>
    <scope>NUCLEOTIDE SEQUENCE</scope>
    <source>
        <strain evidence="5">PSN309</strain>
    </source>
</reference>
<dbReference type="AlphaFoldDB" id="A0AAN7AL59"/>
<feature type="region of interest" description="Disordered" evidence="3">
    <location>
        <begin position="121"/>
        <end position="142"/>
    </location>
</feature>
<dbReference type="Pfam" id="PF16679">
    <property type="entry name" value="CDT1_C"/>
    <property type="match status" value="1"/>
</dbReference>
<feature type="compositionally biased region" description="Polar residues" evidence="3">
    <location>
        <begin position="1"/>
        <end position="11"/>
    </location>
</feature>
<feature type="domain" description="DNA replication factor Cdt1 C-terminal" evidence="4">
    <location>
        <begin position="373"/>
        <end position="474"/>
    </location>
</feature>
<feature type="compositionally biased region" description="Low complexity" evidence="3">
    <location>
        <begin position="125"/>
        <end position="137"/>
    </location>
</feature>
<evidence type="ECO:0000313" key="5">
    <source>
        <dbReference type="EMBL" id="KAK4191228.1"/>
    </source>
</evidence>
<dbReference type="EMBL" id="MU864360">
    <property type="protein sequence ID" value="KAK4191228.1"/>
    <property type="molecule type" value="Genomic_DNA"/>
</dbReference>
<accession>A0AAN7AL59</accession>
<organism evidence="5 6">
    <name type="scientific">Podospora australis</name>
    <dbReference type="NCBI Taxonomy" id="1536484"/>
    <lineage>
        <taxon>Eukaryota</taxon>
        <taxon>Fungi</taxon>
        <taxon>Dikarya</taxon>
        <taxon>Ascomycota</taxon>
        <taxon>Pezizomycotina</taxon>
        <taxon>Sordariomycetes</taxon>
        <taxon>Sordariomycetidae</taxon>
        <taxon>Sordariales</taxon>
        <taxon>Podosporaceae</taxon>
        <taxon>Podospora</taxon>
    </lineage>
</organism>
<evidence type="ECO:0000313" key="6">
    <source>
        <dbReference type="Proteomes" id="UP001302126"/>
    </source>
</evidence>
<dbReference type="Gene3D" id="1.10.10.1420">
    <property type="entry name" value="DNA replication factor Cdt1, C-terminal WH domain"/>
    <property type="match status" value="1"/>
</dbReference>
<protein>
    <recommendedName>
        <fullName evidence="4">DNA replication factor Cdt1 C-terminal domain-containing protein</fullName>
    </recommendedName>
</protein>
<name>A0AAN7AL59_9PEZI</name>
<feature type="region of interest" description="Disordered" evidence="3">
    <location>
        <begin position="1"/>
        <end position="21"/>
    </location>
</feature>
<dbReference type="Pfam" id="PF26121">
    <property type="entry name" value="HTH_CDT1"/>
    <property type="match status" value="1"/>
</dbReference>
<keyword evidence="6" id="KW-1185">Reference proteome</keyword>
<evidence type="ECO:0000259" key="4">
    <source>
        <dbReference type="Pfam" id="PF16679"/>
    </source>
</evidence>
<evidence type="ECO:0000256" key="1">
    <source>
        <dbReference type="ARBA" id="ARBA00008356"/>
    </source>
</evidence>
<comment type="similarity">
    <text evidence="1">Belongs to the Cdt1 family.</text>
</comment>
<dbReference type="InterPro" id="IPR038090">
    <property type="entry name" value="Cdt1_C_WH_dom_sf"/>
</dbReference>
<keyword evidence="2" id="KW-0131">Cell cycle</keyword>
<gene>
    <name evidence="5" type="ORF">QBC35DRAFT_487688</name>
</gene>
<dbReference type="InterPro" id="IPR032054">
    <property type="entry name" value="Cdt1_C"/>
</dbReference>
<evidence type="ECO:0000256" key="3">
    <source>
        <dbReference type="SAM" id="MobiDB-lite"/>
    </source>
</evidence>
<comment type="caution">
    <text evidence="5">The sequence shown here is derived from an EMBL/GenBank/DDBJ whole genome shotgun (WGS) entry which is preliminary data.</text>
</comment>